<dbReference type="EMBL" id="VFPU01000003">
    <property type="protein sequence ID" value="TQM90783.1"/>
    <property type="molecule type" value="Genomic_DNA"/>
</dbReference>
<evidence type="ECO:0000256" key="2">
    <source>
        <dbReference type="ARBA" id="ARBA00023002"/>
    </source>
</evidence>
<sequence length="345" mass="37371">MTRPHLWIRAEARPTEQRVPIVPADAARLIADGFEVTVEESPTRVVPIEEYVAVGCRTAPAGSWENAPDGAVVVGIKELPDHPADLRHTHVFFAHAYKGQEGAEEVLERFRRGGGELLDVEYLTVGGKRVVAFGFWAGYVGAALAVLHARGLLTGPVEPMTRDALDARLRESTPGTPERALVIGSRGRSGTGATEALGVAGCAVTRWDRADTAELDRAAMLDHEILVNCVVSSGSDGQEPFVRPEDVDPPRRLRVVGDVTCDVTSAANLIPLNTAITTWDEPVRRFGTDEHPLDVIAIDNLPSLLPREASESFSAELTPLLPDLADRSGPWAASLEWFRRHVHDG</sequence>
<dbReference type="Proteomes" id="UP000315133">
    <property type="component" value="Unassembled WGS sequence"/>
</dbReference>
<keyword evidence="2" id="KW-0560">Oxidoreductase</keyword>
<dbReference type="AlphaFoldDB" id="A0A543K6T2"/>
<accession>A0A543K6T2</accession>
<organism evidence="7 8">
    <name type="scientific">Ornithinimicrobium humiphilum</name>
    <dbReference type="NCBI Taxonomy" id="125288"/>
    <lineage>
        <taxon>Bacteria</taxon>
        <taxon>Bacillati</taxon>
        <taxon>Actinomycetota</taxon>
        <taxon>Actinomycetes</taxon>
        <taxon>Micrococcales</taxon>
        <taxon>Ornithinimicrobiaceae</taxon>
        <taxon>Ornithinimicrobium</taxon>
    </lineage>
</organism>
<protein>
    <submittedName>
        <fullName evidence="7">Saccharopine dehydrogenase (NAD+, L-lysine-forming)</fullName>
    </submittedName>
</protein>
<dbReference type="PIRSF" id="PIRSF018250">
    <property type="entry name" value="Saccharopine_DH_Lys"/>
    <property type="match status" value="1"/>
</dbReference>
<feature type="active site" description="Proton donor" evidence="4">
    <location>
        <position position="95"/>
    </location>
</feature>
<dbReference type="PANTHER" id="PTHR11133:SF23">
    <property type="entry name" value="SACCHAROPINE DEHYDROGENASE [NAD(+), L-LYSINE-FORMING]"/>
    <property type="match status" value="1"/>
</dbReference>
<comment type="similarity">
    <text evidence="1">Belongs to the AlaDH/PNT family.</text>
</comment>
<keyword evidence="8" id="KW-1185">Reference proteome</keyword>
<keyword evidence="3 5" id="KW-0520">NAD</keyword>
<dbReference type="Pfam" id="PF05222">
    <property type="entry name" value="AlaDh_PNT_N"/>
    <property type="match status" value="1"/>
</dbReference>
<dbReference type="SMART" id="SM01003">
    <property type="entry name" value="AlaDh_PNT_N"/>
    <property type="match status" value="1"/>
</dbReference>
<evidence type="ECO:0000256" key="1">
    <source>
        <dbReference type="ARBA" id="ARBA00005689"/>
    </source>
</evidence>
<feature type="binding site" evidence="5">
    <location>
        <begin position="187"/>
        <end position="188"/>
    </location>
    <ligand>
        <name>NAD(+)</name>
        <dbReference type="ChEBI" id="CHEBI:57540"/>
    </ligand>
</feature>
<gene>
    <name evidence="7" type="ORF">FB476_3167</name>
</gene>
<feature type="binding site" evidence="5">
    <location>
        <position position="208"/>
    </location>
    <ligand>
        <name>NAD(+)</name>
        <dbReference type="ChEBI" id="CHEBI:57540"/>
    </ligand>
</feature>
<dbReference type="RefSeq" id="WP_141821158.1">
    <property type="nucleotide sequence ID" value="NZ_BAAAIL010000005.1"/>
</dbReference>
<dbReference type="InterPro" id="IPR027281">
    <property type="entry name" value="Lys1"/>
</dbReference>
<feature type="binding site" evidence="5">
    <location>
        <position position="259"/>
    </location>
    <ligand>
        <name>NAD(+)</name>
        <dbReference type="ChEBI" id="CHEBI:57540"/>
    </ligand>
</feature>
<dbReference type="GO" id="GO:0004754">
    <property type="term" value="F:saccharopine dehydrogenase (NAD+, L-lysine-forming) activity"/>
    <property type="evidence" value="ECO:0007669"/>
    <property type="project" value="InterPro"/>
</dbReference>
<evidence type="ECO:0000259" key="6">
    <source>
        <dbReference type="SMART" id="SM01003"/>
    </source>
</evidence>
<feature type="binding site" evidence="5">
    <location>
        <position position="212"/>
    </location>
    <ligand>
        <name>NAD(+)</name>
        <dbReference type="ChEBI" id="CHEBI:57540"/>
    </ligand>
</feature>
<dbReference type="GO" id="GO:0019878">
    <property type="term" value="P:lysine biosynthetic process via aminoadipic acid"/>
    <property type="evidence" value="ECO:0007669"/>
    <property type="project" value="TreeGrafter"/>
</dbReference>
<dbReference type="PANTHER" id="PTHR11133">
    <property type="entry name" value="SACCHAROPINE DEHYDROGENASE"/>
    <property type="match status" value="1"/>
</dbReference>
<evidence type="ECO:0000313" key="7">
    <source>
        <dbReference type="EMBL" id="TQM90783.1"/>
    </source>
</evidence>
<dbReference type="GO" id="GO:0005737">
    <property type="term" value="C:cytoplasm"/>
    <property type="evidence" value="ECO:0007669"/>
    <property type="project" value="TreeGrafter"/>
</dbReference>
<reference evidence="7 8" key="1">
    <citation type="submission" date="2019-06" db="EMBL/GenBank/DDBJ databases">
        <title>Sequencing the genomes of 1000 actinobacteria strains.</title>
        <authorList>
            <person name="Klenk H.-P."/>
        </authorList>
    </citation>
    <scope>NUCLEOTIDE SEQUENCE [LARGE SCALE GENOMIC DNA]</scope>
    <source>
        <strain evidence="7 8">DSM 12362</strain>
    </source>
</reference>
<evidence type="ECO:0000256" key="4">
    <source>
        <dbReference type="PIRSR" id="PIRSR018250-1"/>
    </source>
</evidence>
<dbReference type="OrthoDB" id="502334at2"/>
<feature type="active site" description="Proton acceptor" evidence="4">
    <location>
        <position position="77"/>
    </location>
</feature>
<feature type="binding site" evidence="5">
    <location>
        <begin position="298"/>
        <end position="301"/>
    </location>
    <ligand>
        <name>NAD(+)</name>
        <dbReference type="ChEBI" id="CHEBI:57540"/>
    </ligand>
</feature>
<evidence type="ECO:0000256" key="5">
    <source>
        <dbReference type="PIRSR" id="PIRSR018250-3"/>
    </source>
</evidence>
<dbReference type="SUPFAM" id="SSF52283">
    <property type="entry name" value="Formate/glycerate dehydrogenase catalytic domain-like"/>
    <property type="match status" value="1"/>
</dbReference>
<evidence type="ECO:0000256" key="3">
    <source>
        <dbReference type="ARBA" id="ARBA00023027"/>
    </source>
</evidence>
<dbReference type="CDD" id="cd12188">
    <property type="entry name" value="SDH"/>
    <property type="match status" value="1"/>
</dbReference>
<evidence type="ECO:0000313" key="8">
    <source>
        <dbReference type="Proteomes" id="UP000315133"/>
    </source>
</evidence>
<dbReference type="InterPro" id="IPR007886">
    <property type="entry name" value="AlaDH/PNT_N"/>
</dbReference>
<comment type="caution">
    <text evidence="7">The sequence shown here is derived from an EMBL/GenBank/DDBJ whole genome shotgun (WGS) entry which is preliminary data.</text>
</comment>
<name>A0A543K6T2_9MICO</name>
<feature type="domain" description="Alanine dehydrogenase/pyridine nucleotide transhydrogenase N-terminal" evidence="6">
    <location>
        <begin position="7"/>
        <end position="140"/>
    </location>
</feature>
<proteinExistence type="inferred from homology"/>
<dbReference type="InterPro" id="IPR051168">
    <property type="entry name" value="AASS"/>
</dbReference>
<dbReference type="Gene3D" id="3.40.50.720">
    <property type="entry name" value="NAD(P)-binding Rossmann-like Domain"/>
    <property type="match status" value="2"/>
</dbReference>